<organism evidence="1 2">
    <name type="scientific">Marasmiellus scandens</name>
    <dbReference type="NCBI Taxonomy" id="2682957"/>
    <lineage>
        <taxon>Eukaryota</taxon>
        <taxon>Fungi</taxon>
        <taxon>Dikarya</taxon>
        <taxon>Basidiomycota</taxon>
        <taxon>Agaricomycotina</taxon>
        <taxon>Agaricomycetes</taxon>
        <taxon>Agaricomycetidae</taxon>
        <taxon>Agaricales</taxon>
        <taxon>Marasmiineae</taxon>
        <taxon>Omphalotaceae</taxon>
        <taxon>Marasmiellus</taxon>
    </lineage>
</organism>
<name>A0ABR1ILX1_9AGAR</name>
<gene>
    <name evidence="1" type="ORF">VKT23_020634</name>
</gene>
<evidence type="ECO:0000313" key="2">
    <source>
        <dbReference type="Proteomes" id="UP001498398"/>
    </source>
</evidence>
<evidence type="ECO:0000313" key="1">
    <source>
        <dbReference type="EMBL" id="KAK7433687.1"/>
    </source>
</evidence>
<dbReference type="Proteomes" id="UP001498398">
    <property type="component" value="Unassembled WGS sequence"/>
</dbReference>
<reference evidence="1 2" key="1">
    <citation type="submission" date="2024-01" db="EMBL/GenBank/DDBJ databases">
        <title>A draft genome for the cacao thread blight pathogen Marasmiellus scandens.</title>
        <authorList>
            <person name="Baruah I.K."/>
            <person name="Leung J."/>
            <person name="Bukari Y."/>
            <person name="Amoako-Attah I."/>
            <person name="Meinhardt L.W."/>
            <person name="Bailey B.A."/>
            <person name="Cohen S.P."/>
        </authorList>
    </citation>
    <scope>NUCLEOTIDE SEQUENCE [LARGE SCALE GENOMIC DNA]</scope>
    <source>
        <strain evidence="1 2">GH-19</strain>
    </source>
</reference>
<protein>
    <submittedName>
        <fullName evidence="1">Uncharacterized protein</fullName>
    </submittedName>
</protein>
<dbReference type="EMBL" id="JBANRG010000144">
    <property type="protein sequence ID" value="KAK7433687.1"/>
    <property type="molecule type" value="Genomic_DNA"/>
</dbReference>
<accession>A0ABR1ILX1</accession>
<keyword evidence="2" id="KW-1185">Reference proteome</keyword>
<proteinExistence type="predicted"/>
<sequence length="365" mass="40483">MFAADAASHPVIGGMGDSNALTLLSQLHEAHTAFIYVDVDLGFFAPNTSEITGQTNENLQVTLPSPDISYAALIDTQSSLLYAWLADMLVAMETTPKSTSYGQRQMLKDPDAWSPFREKARSRCVITRPDGPFASSRIYTHSGIFSAVIFRGILFSSEVMESVSHGCFFPTLESWHTFVDSYSTRPDRDKYICWPCPYGHTNPRKISNVPTFWLSSIDLHKKLGSSPSSPDAPSFLTLIKWIQAHRLLNEQKGFPSFGKLNSYLLVVDLVYSSQVKLPSLQEVADATQYLNMGAANGLQKLGLVDHNVSVASAFIQLHHAMEQKVDACRERMGYDMFVTEHSLCLSLALVCPTRFSPRGRTGLID</sequence>
<comment type="caution">
    <text evidence="1">The sequence shown here is derived from an EMBL/GenBank/DDBJ whole genome shotgun (WGS) entry which is preliminary data.</text>
</comment>